<evidence type="ECO:0000313" key="3">
    <source>
        <dbReference type="Proteomes" id="UP000593567"/>
    </source>
</evidence>
<keyword evidence="3" id="KW-1185">Reference proteome</keyword>
<gene>
    <name evidence="2" type="ORF">EB796_024262</name>
</gene>
<protein>
    <submittedName>
        <fullName evidence="2">Uncharacterized protein</fullName>
    </submittedName>
</protein>
<feature type="signal peptide" evidence="1">
    <location>
        <begin position="1"/>
        <end position="22"/>
    </location>
</feature>
<dbReference type="AlphaFoldDB" id="A0A7J7IV60"/>
<dbReference type="EMBL" id="VXIV02003397">
    <property type="protein sequence ID" value="KAF6017426.1"/>
    <property type="molecule type" value="Genomic_DNA"/>
</dbReference>
<dbReference type="Proteomes" id="UP000593567">
    <property type="component" value="Unassembled WGS sequence"/>
</dbReference>
<proteinExistence type="predicted"/>
<sequence>MVFKFCFSCWFLRSAILYISNCEIYSYRGSSYLCSVKHLKKELSSACHSRASPACHRHVSPACHRRVSALPATDVCHLQQMGGVSYQNKEGSDSWIKETKEDILKLLCDLVISRIRLRHLSESTVYEEDSSKLAAW</sequence>
<keyword evidence="1" id="KW-0732">Signal</keyword>
<accession>A0A7J7IV60</accession>
<evidence type="ECO:0000313" key="2">
    <source>
        <dbReference type="EMBL" id="KAF6017426.1"/>
    </source>
</evidence>
<comment type="caution">
    <text evidence="2">The sequence shown here is derived from an EMBL/GenBank/DDBJ whole genome shotgun (WGS) entry which is preliminary data.</text>
</comment>
<name>A0A7J7IV60_BUGNE</name>
<feature type="chain" id="PRO_5029517958" evidence="1">
    <location>
        <begin position="23"/>
        <end position="136"/>
    </location>
</feature>
<evidence type="ECO:0000256" key="1">
    <source>
        <dbReference type="SAM" id="SignalP"/>
    </source>
</evidence>
<reference evidence="2" key="1">
    <citation type="submission" date="2020-06" db="EMBL/GenBank/DDBJ databases">
        <title>Draft genome of Bugula neritina, a colonial animal packing powerful symbionts and potential medicines.</title>
        <authorList>
            <person name="Rayko M."/>
        </authorList>
    </citation>
    <scope>NUCLEOTIDE SEQUENCE [LARGE SCALE GENOMIC DNA]</scope>
    <source>
        <strain evidence="2">Kwan_BN1</strain>
    </source>
</reference>
<organism evidence="2 3">
    <name type="scientific">Bugula neritina</name>
    <name type="common">Brown bryozoan</name>
    <name type="synonym">Sertularia neritina</name>
    <dbReference type="NCBI Taxonomy" id="10212"/>
    <lineage>
        <taxon>Eukaryota</taxon>
        <taxon>Metazoa</taxon>
        <taxon>Spiralia</taxon>
        <taxon>Lophotrochozoa</taxon>
        <taxon>Bryozoa</taxon>
        <taxon>Gymnolaemata</taxon>
        <taxon>Cheilostomatida</taxon>
        <taxon>Flustrina</taxon>
        <taxon>Buguloidea</taxon>
        <taxon>Bugulidae</taxon>
        <taxon>Bugula</taxon>
    </lineage>
</organism>